<feature type="region of interest" description="Disordered" evidence="6">
    <location>
        <begin position="2463"/>
        <end position="2511"/>
    </location>
</feature>
<feature type="compositionally biased region" description="Low complexity" evidence="6">
    <location>
        <begin position="3232"/>
        <end position="3246"/>
    </location>
</feature>
<feature type="region of interest" description="Disordered" evidence="6">
    <location>
        <begin position="1547"/>
        <end position="1620"/>
    </location>
</feature>
<feature type="domain" description="CFAP65 tenth Ig-like" evidence="9">
    <location>
        <begin position="1768"/>
        <end position="1856"/>
    </location>
</feature>
<dbReference type="PANTHER" id="PTHR23053">
    <property type="entry name" value="DLEC1 DELETED IN LUNG AND ESOPHAGEAL CANCER 1"/>
    <property type="match status" value="1"/>
</dbReference>
<feature type="compositionally biased region" description="Basic and acidic residues" evidence="6">
    <location>
        <begin position="2186"/>
        <end position="2198"/>
    </location>
</feature>
<feature type="domain" description="HYDIN/VesB/CFA65-like Ig-like" evidence="8">
    <location>
        <begin position="486"/>
        <end position="581"/>
    </location>
</feature>
<keyword evidence="4" id="KW-0969">Cilium</keyword>
<dbReference type="GO" id="GO:0003341">
    <property type="term" value="P:cilium movement"/>
    <property type="evidence" value="ECO:0007669"/>
    <property type="project" value="TreeGrafter"/>
</dbReference>
<dbReference type="InterPro" id="IPR013783">
    <property type="entry name" value="Ig-like_fold"/>
</dbReference>
<keyword evidence="3" id="KW-0963">Cytoplasm</keyword>
<reference evidence="10" key="1">
    <citation type="journal article" date="2020" name="bioRxiv">
        <title>Comparative genomics of Chlamydomonas.</title>
        <authorList>
            <person name="Craig R.J."/>
            <person name="Hasan A.R."/>
            <person name="Ness R.W."/>
            <person name="Keightley P.D."/>
        </authorList>
    </citation>
    <scope>NUCLEOTIDE SEQUENCE</scope>
    <source>
        <strain evidence="10">CCAP 11/70</strain>
    </source>
</reference>
<evidence type="ECO:0000256" key="4">
    <source>
        <dbReference type="ARBA" id="ARBA00023069"/>
    </source>
</evidence>
<dbReference type="Pfam" id="PF24291">
    <property type="entry name" value="Ig_CFAP65"/>
    <property type="match status" value="1"/>
</dbReference>
<comment type="caution">
    <text evidence="10">The sequence shown here is derived from an EMBL/GenBank/DDBJ whole genome shotgun (WGS) entry which is preliminary data.</text>
</comment>
<feature type="region of interest" description="Disordered" evidence="6">
    <location>
        <begin position="1953"/>
        <end position="1973"/>
    </location>
</feature>
<dbReference type="PANTHER" id="PTHR23053:SF0">
    <property type="entry name" value="HYDROCEPHALUS-INDUCING PROTEIN HOMOLOG"/>
    <property type="match status" value="1"/>
</dbReference>
<evidence type="ECO:0000259" key="7">
    <source>
        <dbReference type="Pfam" id="PF21310"/>
    </source>
</evidence>
<feature type="domain" description="OCRL-1/2 ASH" evidence="7">
    <location>
        <begin position="2922"/>
        <end position="2994"/>
    </location>
</feature>
<feature type="compositionally biased region" description="Pro residues" evidence="6">
    <location>
        <begin position="2764"/>
        <end position="2780"/>
    </location>
</feature>
<evidence type="ECO:0000256" key="2">
    <source>
        <dbReference type="ARBA" id="ARBA00004496"/>
    </source>
</evidence>
<evidence type="ECO:0000256" key="6">
    <source>
        <dbReference type="SAM" id="MobiDB-lite"/>
    </source>
</evidence>
<feature type="compositionally biased region" description="Pro residues" evidence="6">
    <location>
        <begin position="2262"/>
        <end position="2271"/>
    </location>
</feature>
<dbReference type="EMBL" id="JAEHOE010000074">
    <property type="protein sequence ID" value="KAG2489301.1"/>
    <property type="molecule type" value="Genomic_DNA"/>
</dbReference>
<sequence length="4925" mass="529702">MVAGAQGPRGGSLRHQESPPKATLKYKKYNGDADPTQQTKKAPSQHMAELAQPPRNVEGWRPRPRIIELLNIADFSHHVECKVPVDEPIFQPFPPEVTFHNYEPFQTYEATLYLRNNDNVSRRVKVLPMDSPYFSVRRAASGPGVVGASKEDSKVATGMEVAFTITFRPESRDDYSCDLIICTEREKFVVPVLAVGASAALDFPDCVDFQSVPAKVDTKQTVFVRNVGSKAAHFSLSAPPPFTVSPTAGHLAPGETLQCSVTFEPPSTGRYEGEMEIQYDSGRCVYASLVGVGHELDVGLSQGVVTMLSTFVTKTSQKTFKIINNSDTAVKYAVKQRPSAETDMALTAQRLGSLTVNTAHGHGATHGGAYGRTPRDEHSTGGEGDGGASSEDEDAILASAEAQLTRRLHKAQRDALLDAYLFGDRSFSVNPAEGTIWPRSEVEVVVTFSPDHAREYEVMAYVDVAGRAERLPVVFKGRGLGPAAVFSYDTLDVGDTWVNTLHQYEVELQNRGKIDVDYRLVPPGSAFGTRFTFEPPAGRLSGGQIEVVKVKLLSDLLGAFDETFQWQIKGSSEPLSLQFKGRVCAPSFEVDVEGLDFGVCSYGFRYTKEFHLTNTSEIPLRFSWRVPTDVEEPKEFQILPAKGTILPHGKVKINVEFVSRTVQRYRTELVMDITGVAEKQLCLPLIGEGAVPKLSLFSKTMDFGECSLRFPYKQEMRIVNESKLPAKFEVVPQDPSSVGLATFTVEPSSGGIPARGEQVVELTLVTHTLGRIQIPVKVKALGSKAAPLEFIVNAKCVGPQLNFGDDETGRTPGAIIAFDRVPVLKEHAQSLMINNCSAIPADFKLFIEAKDSVFSVEPRQAHLEPGECMTAHVMVKMDESMDFMDTLHILIQEGADISVPLTASGTGSAIVAEDFAKEVLDFGYQFVGRPFTKEVTVYNMGRKTVMLNWSSMRYEELKKEYAKANRGSGKKFDITAVPQEIQPVFNITPDKVQLGPKEAATFTVTGNALAAGEVREQIVCLGMFGNSNKAGKRIFEPVMRADVATPLLHFSDRLLHYRYVYRKGVPIETQTRPLTIRNISPLPLTFGLRPTPPFTVDRTSWTLDLEESGTVNVTFDPNFKDDLQSVQTRTKLQIVYSDNPQRDSVDLYGDIDFPNLAFETTNIDFGSVLLDTTRRVPVRVVNSSNVDVVYTWAWDKASVQEDVNSIASMSLRQGRPKPPPTQLFDVMPIRGVLRPGEAETMMFTFFAYPGMKASCTAMCQVEGGPTYTVNLSGESNNIKYAVEPQAMDFGVQLYDRTVEREMMLTNSGKVPFSYNFNTSRLSRPGIVEAIPASGTIAPLTKEIIKLRVCPGIPEKLVETLLVEVAHFEPVPVQITVEGTYAAVSLNLPRQRDDVFSTCLESARQKIIQAALSHVPVDEPENPDDAALSLAPSGPPKRASRRSMRPVGDGPQASGKSISGARSIAAGAKSIAAGAKSIAAGAKSMAPARAQSAHSNAGRTGAQLPAEKKVEVEAERLRLITLLLEREAERKRNTDRAAELAAALEAGAAAAGQPGPGDATKRADTVAGSPPASTVGGESRAPRRSMTGVTTGPALVRHSSMQTAAGSITGPKASGAVEEEGTKRAPRVAPIMPSLPALAVAHYVLDFGYVVKGLTRTRKFRLTNTSNQQVSFRFDKGLLETHGFKLDPEVVSRLPGAPEFASAEVSVTLQANKGAVQPGPLELVYPITIKGSPPVLLTMRAHVQVPDMTLSTETLDFGSCQTGQCKVFTVQLHNHKQVPCEYQVRKPAEVIKAKDWQFFSCDPPEGTLEPDQRVNLKVVFTPILNRDAPYNQSIPIRINLNPRGKELVATGRGLTPKVQFSPTFVDCGPILPFFDGQEPNEAKVVMSNPCSFPIEVVSLDFDTRYSADEEALRAMDGYSDAGILYLPPLKPGDALWEDVAQTAAHKKRMESAAAEAQAAADAGDPDGGAAAAAAAEDGVGSLEAVANTGVGGPNAPAVSPKVLCVVAGPHMSGTTMQAQMLGRRYDVPVLTLDELLLAAADLEPPPPEATPLSDAVPDAAGDASSPGEAESALGSPRTPGAAAPAGPPPFDMDISDLLFDNVLFDPDYENDPSYVAPHTTLAQDELYGLIVRGVRHVIAQAAEYGKGLVLDSLVSRYLPPPLVAKALLEGLGMEQVWPSAPPPPLDGDAKKKAPKKDEPPSTPLTQTLPALGWKGPYRVHFVELQPEPPLLAGRLRMAADIKAVESGMANAAARALAEAAGELPPPLPPPGSAGPGPLGSRLPTPLMSNSGDVGAVPLSEAAIAALTAATASEPPLPLVVPDGVGAADPNAPVPPDDPNAPPPPPPAPAVDEVAQRFLEEAGRALAEFAEGTSRALVHELAEPGPDNAVTYRTVPADGTPDKVHKAVVGLTFKMGVLASVLPGAPRDVEIVPPRYAMQIVPRPRPRPPRTPVQKFKVFTFVDLTKEGAPPPPPPPPPATPPPVTPPKGAAKKAKDEPPPPPPPPPPTRLLQPDTRWVIPAGGSVELLVQFASADVGKFTETLAFDVLGGERLNTLVLTGTCDYPHISADYRNVFYKKVKARPQTPLIRGQYIISKGVFEFGPLLHSKDATGYLEGAHPDNTARIRITNNGLFDNHVEFSLKSVEQKRAEEEAAAAAGKGGKPGAKKPEPKKPDPKKADPKAKGKGGPETPPPGLTLDNVFTLHPTSLDLKVDETQELCVYGFPVTDGLVEDVIVCRIKDNPTPVEFPISLIGAKPQVMVRLNDGTPPPPMPSGLPEPPTPPASSSKPGTPAGPAAAPPGPPNKLLTEGIVFERLLVNKKDVKTFTITNPGLLPIKWRLANTASLPKEFVVYPQAGELAARSDIIVTVEFSALEKRVCDAKLALEVLDVQELQGVAYSIPLPIKGEAYKIEIDINFPQINFPGVDYGTLRVVDDVSKPITIKNTGKYAIAYNFSMKPNSVLAGLLTITPQSGNIDPNKDAKIEVAWNKDKSLRTEMTLVGNSDVTLSIIEPLTTNKEDTIPIQISARAVFSKYAVTPARGIHFGPTTYNTASKPKVVEITNLGQFEYRFRLFNYANGPPPPITEPGVDKKGKPAAPPKGKQAAVTALTIGQFTFDPPEGSIPPGGRREVAVVFHAVGSVPYSEVLGIDITERDFSDQPDGIPIEVAGESCIPGIDAENTAAIFEEHVISASLDPFNPVNNEFATRERVFNFGAVLAALGAPSEAEQAAAKKDGAATPPRGATPPKGAAVKAKEEPTSGASLAPHAVRANLKFINPVKVPCVVNFSIKPRGNLPPGTVLPMEVSPAQLVIPPLEYRYTAIYFAPRAIQTYVATLEAVVENGGDPKTKSFSCEVRGEGTLPTLTISEPTLIDAQGRPTLKFPRVLRGRSNTARITLKNNGILPAKARIEMPPHASYSLESSVGGEAGAETFTVESKRSVSYAVKFTPDTVGPVQHELKLRVANNPFEDYRFLLTGEGYQEDVTFEGLPHDSLDELRLQDGPVGRPVQAVFALQNHSTTKNFRFKWPAAGAPGSSPHLAFSPAIGHLRAGGSKDVTLTFSSDKPVKLSPQDVKLAIMAISYADEAQALDWDDRSVVVDYGLPPGPDGQPACVPEPEPKATDVAGSGRELVLHVHATADNAKYTCESGPIMFKPTMMFQTRGYNFVLANTSSARMDYKFTVMLADGNTADGSGLYTVTPAGGVIDAGQSQQITVKFSPTEVEDCSRVLTCHIPHLDASCEPLVRPLGGRVLRPWAHFELPDSDYLSGGRRTPDMPGPSGAIEPLDPATRVLEVESLGIKVRNTKRFFVLNPTGIAYEFFWQPMGRFALEPGPFACVTKRGVIGGGRQFEMVFEYTPTSDAIVESFWMFRIPEQNIEVPFLLVGLVSEPRVMLDRPSVNFGQILIGCKGHATITLMNNEHLPFQFAFDKNSYDATDDLIKATGLRPVVELEPSSGSVPPHSSVQVSATFTPRLERDVNYNVLCVVKNKPTRLTLNIKGEGTAIHEALQLENPDGTTVALAPRQANSLDFGQVLVNERCVRALALVNSGQVNFNFVWDVGTNPRISIHPEGGTVPRGERLMCELAYNPHGPDRLRDYKVTCQVMNGPKYTLLLNGVGHKPRLDLSWFNHDFGVQPVWIPGMAPAIKPLRLRNDDTQPIAVDPHWDASAPGSLDWEVDCGPLVLQPGESREWMVTYKPRGAAPAKLSLPLEINGLYTVHVEAKGEGSPLRVEVANPALRTVNFGPVAAGNSTTRVVAVINRGRVTATLSLAPSVEMLSRCCVDVIPSANAEVLLRPRESADLTFFFRPTGRMRPFTEELLVNLCGVPTPLATLTGACLGTELRLASESLPFGPVVLGSRAVKRLQLSNTGDVGSKFVWDTKPLAGQFTIFPADGFLAPGQDVKLDVTFHPSAVNPDVRIDKVRLKVEGGPDQTLTLTGACIATAAQPEVVTLSCNVRASTSQAITISNPSSSAWSLRPVVQNDFFSGPESLAVAPNSKASYPITFRPLTMSTPDQPHEGSVFFPIPDGTGLLYRLVGRAEAPVPEGKVEAAITAKAQHTEVLKCHNWLHKPQRFRILVERKSGDKSTQLTAPEYVDVPALSAKDIKLGVYSYTASTTNATVTFKNETSGEYLYYECKFVASAPSTRGTVALECPVRTQTSARVSVQNPLAEDVTVKASASNKQVLVPATTVIKGGATAEVEVRYRPLVVGSSEATLKLECPELGVFEWGLRLAGTPTNLERALVFNVPLGGRETQIFRFTHWLDEKADYKVSFKSSGTNTATGSTFTTAATVSAPPAVAGLAAGAEVSLEVAFEPTAIGENIRDTLVVASSTGGEYQCPLVGRCIPPKPQGPVDVSKGSAALPFANVFAADAEFQLAVDNPAFLVKPSERIGAKKSANIGIQFKPANPGAPRTGKLTISCPAQTQSQWVYYLQA</sequence>
<feature type="region of interest" description="Disordered" evidence="6">
    <location>
        <begin position="2646"/>
        <end position="2698"/>
    </location>
</feature>
<evidence type="ECO:0000256" key="3">
    <source>
        <dbReference type="ARBA" id="ARBA00022490"/>
    </source>
</evidence>
<evidence type="ECO:0000313" key="10">
    <source>
        <dbReference type="EMBL" id="KAG2489301.1"/>
    </source>
</evidence>
<feature type="region of interest" description="Disordered" evidence="6">
    <location>
        <begin position="2318"/>
        <end position="2346"/>
    </location>
</feature>
<evidence type="ECO:0000259" key="9">
    <source>
        <dbReference type="Pfam" id="PF24291"/>
    </source>
</evidence>
<evidence type="ECO:0000313" key="11">
    <source>
        <dbReference type="Proteomes" id="UP000612055"/>
    </source>
</evidence>
<evidence type="ECO:0000259" key="8">
    <source>
        <dbReference type="Pfam" id="PF22544"/>
    </source>
</evidence>
<feature type="domain" description="HYDIN/VesB/CFA65-like Ig-like" evidence="8">
    <location>
        <begin position="4333"/>
        <end position="4430"/>
    </location>
</feature>
<protein>
    <submittedName>
        <fullName evidence="10">Uncharacterized protein</fullName>
    </submittedName>
</protein>
<feature type="compositionally biased region" description="Low complexity" evidence="6">
    <location>
        <begin position="2781"/>
        <end position="2793"/>
    </location>
</feature>
<dbReference type="InterPro" id="IPR053879">
    <property type="entry name" value="HYDIN_VesB_CFA65-like_Ig"/>
</dbReference>
<evidence type="ECO:0000256" key="1">
    <source>
        <dbReference type="ARBA" id="ARBA00004138"/>
    </source>
</evidence>
<dbReference type="OrthoDB" id="442692at2759"/>
<dbReference type="Pfam" id="PF21310">
    <property type="entry name" value="OCRL-like_ASH"/>
    <property type="match status" value="1"/>
</dbReference>
<comment type="subcellular location">
    <subcellularLocation>
        <location evidence="1">Cell projection</location>
        <location evidence="1">Cilium</location>
    </subcellularLocation>
    <subcellularLocation>
        <location evidence="2">Cytoplasm</location>
    </subcellularLocation>
</comment>
<dbReference type="InterPro" id="IPR033305">
    <property type="entry name" value="Hydin-like"/>
</dbReference>
<feature type="region of interest" description="Disordered" evidence="6">
    <location>
        <begin position="358"/>
        <end position="392"/>
    </location>
</feature>
<keyword evidence="11" id="KW-1185">Reference proteome</keyword>
<feature type="region of interest" description="Disordered" evidence="6">
    <location>
        <begin position="2758"/>
        <end position="2798"/>
    </location>
</feature>
<dbReference type="NCBIfam" id="NF012200">
    <property type="entry name" value="choice_anch_D"/>
    <property type="match status" value="1"/>
</dbReference>
<feature type="region of interest" description="Disordered" evidence="6">
    <location>
        <begin position="3224"/>
        <end position="3258"/>
    </location>
</feature>
<feature type="region of interest" description="Disordered" evidence="6">
    <location>
        <begin position="2177"/>
        <end position="2208"/>
    </location>
</feature>
<dbReference type="GO" id="GO:1904158">
    <property type="term" value="P:axonemal central apparatus assembly"/>
    <property type="evidence" value="ECO:0007669"/>
    <property type="project" value="TreeGrafter"/>
</dbReference>
<name>A0A835XSJ4_9CHLO</name>
<feature type="region of interest" description="Disordered" evidence="6">
    <location>
        <begin position="2260"/>
        <end position="2285"/>
    </location>
</feature>
<dbReference type="Gene3D" id="2.60.40.10">
    <property type="entry name" value="Immunoglobulins"/>
    <property type="match status" value="23"/>
</dbReference>
<dbReference type="Proteomes" id="UP000612055">
    <property type="component" value="Unassembled WGS sequence"/>
</dbReference>
<feature type="compositionally biased region" description="Basic and acidic residues" evidence="6">
    <location>
        <begin position="2664"/>
        <end position="2680"/>
    </location>
</feature>
<feature type="compositionally biased region" description="Pro residues" evidence="6">
    <location>
        <begin position="2330"/>
        <end position="2346"/>
    </location>
</feature>
<feature type="region of interest" description="Disordered" evidence="6">
    <location>
        <begin position="1415"/>
        <end position="1460"/>
    </location>
</feature>
<gene>
    <name evidence="10" type="ORF">HYH03_012133</name>
</gene>
<dbReference type="Pfam" id="PF22544">
    <property type="entry name" value="HYDIN_VesB_CFA65-like_Ig"/>
    <property type="match status" value="4"/>
</dbReference>
<feature type="compositionally biased region" description="Pro residues" evidence="6">
    <location>
        <begin position="2497"/>
        <end position="2506"/>
    </location>
</feature>
<organism evidence="10 11">
    <name type="scientific">Edaphochlamys debaryana</name>
    <dbReference type="NCBI Taxonomy" id="47281"/>
    <lineage>
        <taxon>Eukaryota</taxon>
        <taxon>Viridiplantae</taxon>
        <taxon>Chlorophyta</taxon>
        <taxon>core chlorophytes</taxon>
        <taxon>Chlorophyceae</taxon>
        <taxon>CS clade</taxon>
        <taxon>Chlamydomonadales</taxon>
        <taxon>Chlamydomonadales incertae sedis</taxon>
        <taxon>Edaphochlamys</taxon>
    </lineage>
</organism>
<feature type="domain" description="HYDIN/VesB/CFA65-like Ig-like" evidence="8">
    <location>
        <begin position="200"/>
        <end position="283"/>
    </location>
</feature>
<feature type="region of interest" description="Disordered" evidence="6">
    <location>
        <begin position="1"/>
        <end position="57"/>
    </location>
</feature>
<keyword evidence="5" id="KW-0966">Cell projection</keyword>
<feature type="region of interest" description="Disordered" evidence="6">
    <location>
        <begin position="2041"/>
        <end position="2086"/>
    </location>
</feature>
<dbReference type="InterPro" id="IPR048869">
    <property type="entry name" value="OCRL-1_2_ASH"/>
</dbReference>
<proteinExistence type="predicted"/>
<feature type="compositionally biased region" description="Pro residues" evidence="6">
    <location>
        <begin position="2467"/>
        <end position="2484"/>
    </location>
</feature>
<accession>A0A835XSJ4</accession>
<dbReference type="GO" id="GO:0005930">
    <property type="term" value="C:axoneme"/>
    <property type="evidence" value="ECO:0007669"/>
    <property type="project" value="TreeGrafter"/>
</dbReference>
<feature type="domain" description="HYDIN/VesB/CFA65-like Ig-like" evidence="8">
    <location>
        <begin position="586"/>
        <end position="678"/>
    </location>
</feature>
<evidence type="ECO:0000256" key="5">
    <source>
        <dbReference type="ARBA" id="ARBA00023273"/>
    </source>
</evidence>
<dbReference type="InterPro" id="IPR056305">
    <property type="entry name" value="Ig_CFAP65_10th"/>
</dbReference>